<evidence type="ECO:0000313" key="1">
    <source>
        <dbReference type="EMBL" id="CAK66195.1"/>
    </source>
</evidence>
<proteinExistence type="predicted"/>
<keyword evidence="2" id="KW-1185">Reference proteome</keyword>
<dbReference type="Proteomes" id="UP000000600">
    <property type="component" value="Unassembled WGS sequence"/>
</dbReference>
<reference evidence="1 2" key="1">
    <citation type="journal article" date="2006" name="Nature">
        <title>Global trends of whole-genome duplications revealed by the ciliate Paramecium tetraurelia.</title>
        <authorList>
            <consortium name="Genoscope"/>
            <person name="Aury J.-M."/>
            <person name="Jaillon O."/>
            <person name="Duret L."/>
            <person name="Noel B."/>
            <person name="Jubin C."/>
            <person name="Porcel B.M."/>
            <person name="Segurens B."/>
            <person name="Daubin V."/>
            <person name="Anthouard V."/>
            <person name="Aiach N."/>
            <person name="Arnaiz O."/>
            <person name="Billaut A."/>
            <person name="Beisson J."/>
            <person name="Blanc I."/>
            <person name="Bouhouche K."/>
            <person name="Camara F."/>
            <person name="Duharcourt S."/>
            <person name="Guigo R."/>
            <person name="Gogendeau D."/>
            <person name="Katinka M."/>
            <person name="Keller A.-M."/>
            <person name="Kissmehl R."/>
            <person name="Klotz C."/>
            <person name="Koll F."/>
            <person name="Le Moue A."/>
            <person name="Lepere C."/>
            <person name="Malinsky S."/>
            <person name="Nowacki M."/>
            <person name="Nowak J.K."/>
            <person name="Plattner H."/>
            <person name="Poulain J."/>
            <person name="Ruiz F."/>
            <person name="Serrano V."/>
            <person name="Zagulski M."/>
            <person name="Dessen P."/>
            <person name="Betermier M."/>
            <person name="Weissenbach J."/>
            <person name="Scarpelli C."/>
            <person name="Schachter V."/>
            <person name="Sperling L."/>
            <person name="Meyer E."/>
            <person name="Cohen J."/>
            <person name="Wincker P."/>
        </authorList>
    </citation>
    <scope>NUCLEOTIDE SEQUENCE [LARGE SCALE GENOMIC DNA]</scope>
    <source>
        <strain evidence="1 2">Stock d4-2</strain>
    </source>
</reference>
<name>A0C5X8_PARTE</name>
<dbReference type="AlphaFoldDB" id="A0C5X8"/>
<dbReference type="InParanoid" id="A0C5X8"/>
<gene>
    <name evidence="1" type="ORF">GSPATT00035324001</name>
</gene>
<protein>
    <submittedName>
        <fullName evidence="1">Uncharacterized protein</fullName>
    </submittedName>
</protein>
<evidence type="ECO:0000313" key="2">
    <source>
        <dbReference type="Proteomes" id="UP000000600"/>
    </source>
</evidence>
<accession>A0C5X8</accession>
<sequence>MVRAFRKNAKKDMELAQAQTLQLALANLNRKQLPQTQIEGQVKIVKNQTFLKYLIEMEDKFYMNFIKKKVNPTELSNNDLEKFISIIIGKNLMISVFRGQGFENIRIQYQISIQQLRLFSPFRCRTINFTLSIMNSKKKNSNSQKFFAHLGRSQGAQAPLYTPAFYVKQNHFSTFFHLTHPPSSAGQPNPLCHWRQKGRIERK</sequence>
<dbReference type="EMBL" id="CT868043">
    <property type="protein sequence ID" value="CAK66195.1"/>
    <property type="molecule type" value="Genomic_DNA"/>
</dbReference>
<dbReference type="GeneID" id="5019393"/>
<organism evidence="1 2">
    <name type="scientific">Paramecium tetraurelia</name>
    <dbReference type="NCBI Taxonomy" id="5888"/>
    <lineage>
        <taxon>Eukaryota</taxon>
        <taxon>Sar</taxon>
        <taxon>Alveolata</taxon>
        <taxon>Ciliophora</taxon>
        <taxon>Intramacronucleata</taxon>
        <taxon>Oligohymenophorea</taxon>
        <taxon>Peniculida</taxon>
        <taxon>Parameciidae</taxon>
        <taxon>Paramecium</taxon>
    </lineage>
</organism>
<dbReference type="RefSeq" id="XP_001433592.1">
    <property type="nucleotide sequence ID" value="XM_001433555.1"/>
</dbReference>
<dbReference type="KEGG" id="ptm:GSPATT00035324001"/>
<dbReference type="HOGENOM" id="CLU_1351175_0_0_1"/>